<proteinExistence type="predicted"/>
<dbReference type="Proteomes" id="UP000229600">
    <property type="component" value="Unassembled WGS sequence"/>
</dbReference>
<protein>
    <submittedName>
        <fullName evidence="1">Uncharacterized protein</fullName>
    </submittedName>
</protein>
<dbReference type="AlphaFoldDB" id="A0A2H0N7A5"/>
<reference evidence="1 2" key="1">
    <citation type="submission" date="2017-09" db="EMBL/GenBank/DDBJ databases">
        <title>Depth-based differentiation of microbial function through sediment-hosted aquifers and enrichment of novel symbionts in the deep terrestrial subsurface.</title>
        <authorList>
            <person name="Probst A.J."/>
            <person name="Ladd B."/>
            <person name="Jarett J.K."/>
            <person name="Geller-Mcgrath D.E."/>
            <person name="Sieber C.M."/>
            <person name="Emerson J.B."/>
            <person name="Anantharaman K."/>
            <person name="Thomas B.C."/>
            <person name="Malmstrom R."/>
            <person name="Stieglmeier M."/>
            <person name="Klingl A."/>
            <person name="Woyke T."/>
            <person name="Ryan C.M."/>
            <person name="Banfield J.F."/>
        </authorList>
    </citation>
    <scope>NUCLEOTIDE SEQUENCE [LARGE SCALE GENOMIC DNA]</scope>
    <source>
        <strain evidence="1">CG11_big_fil_rev_8_21_14_0_20_39_34</strain>
    </source>
</reference>
<gene>
    <name evidence="1" type="ORF">COV59_02315</name>
</gene>
<evidence type="ECO:0000313" key="2">
    <source>
        <dbReference type="Proteomes" id="UP000229600"/>
    </source>
</evidence>
<comment type="caution">
    <text evidence="1">The sequence shown here is derived from an EMBL/GenBank/DDBJ whole genome shotgun (WGS) entry which is preliminary data.</text>
</comment>
<dbReference type="EMBL" id="PCWN01000007">
    <property type="protein sequence ID" value="PIR03995.1"/>
    <property type="molecule type" value="Genomic_DNA"/>
</dbReference>
<accession>A0A2H0N7A5</accession>
<evidence type="ECO:0000313" key="1">
    <source>
        <dbReference type="EMBL" id="PIR03995.1"/>
    </source>
</evidence>
<sequence>MRTQIESGRDARMLTEEILQHAKVLSPQEALAFAEKYFPDTEDESLLHQTRAVSLFSGEKNVLLTYGNKLLLFSILELEQMIEVSTMISSNSSMEKKDNDTTEIYRALAKYLQNLANVSQKPVEYILQTSHEKLILWAKGKGMQIFHWDSIYEPKEQDDELIAKKRFTPKIV</sequence>
<name>A0A2H0N7A5_9BACT</name>
<organism evidence="1 2">
    <name type="scientific">Candidatus Magasanikbacteria bacterium CG11_big_fil_rev_8_21_14_0_20_39_34</name>
    <dbReference type="NCBI Taxonomy" id="1974653"/>
    <lineage>
        <taxon>Bacteria</taxon>
        <taxon>Candidatus Magasanikiibacteriota</taxon>
    </lineage>
</organism>